<reference evidence="2" key="1">
    <citation type="submission" date="2020-09" db="EMBL/GenBank/DDBJ databases">
        <title>Secondary metabolite and genome analysis of marine Streptomyces chumphonensis KK1-2T.</title>
        <authorList>
            <person name="Phongsopitanun W."/>
            <person name="Kanchanasin P."/>
            <person name="Pittayakhajonwut P."/>
            <person name="Suwanborirux K."/>
            <person name="Tanasupawat S."/>
        </authorList>
    </citation>
    <scope>NUCLEOTIDE SEQUENCE</scope>
    <source>
        <strain evidence="2">KK1-2</strain>
    </source>
</reference>
<dbReference type="Pfam" id="PF03796">
    <property type="entry name" value="DnaB_C"/>
    <property type="match status" value="1"/>
</dbReference>
<dbReference type="GO" id="GO:0003678">
    <property type="term" value="F:DNA helicase activity"/>
    <property type="evidence" value="ECO:0007669"/>
    <property type="project" value="InterPro"/>
</dbReference>
<dbReference type="InterPro" id="IPR027417">
    <property type="entry name" value="P-loop_NTPase"/>
</dbReference>
<keyword evidence="2" id="KW-0347">Helicase</keyword>
<dbReference type="EMBL" id="JACXYU010000021">
    <property type="protein sequence ID" value="MBD3934870.1"/>
    <property type="molecule type" value="Genomic_DNA"/>
</dbReference>
<proteinExistence type="predicted"/>
<comment type="caution">
    <text evidence="2">The sequence shown here is derived from an EMBL/GenBank/DDBJ whole genome shotgun (WGS) entry which is preliminary data.</text>
</comment>
<dbReference type="PROSITE" id="PS51199">
    <property type="entry name" value="SF4_HELICASE"/>
    <property type="match status" value="1"/>
</dbReference>
<dbReference type="RefSeq" id="WP_191212166.1">
    <property type="nucleotide sequence ID" value="NZ_BAABKL010000005.1"/>
</dbReference>
<dbReference type="PANTHER" id="PTHR30153">
    <property type="entry name" value="REPLICATIVE DNA HELICASE DNAB"/>
    <property type="match status" value="1"/>
</dbReference>
<dbReference type="InterPro" id="IPR007694">
    <property type="entry name" value="DNA_helicase_DnaB-like_C"/>
</dbReference>
<dbReference type="GO" id="GO:0005524">
    <property type="term" value="F:ATP binding"/>
    <property type="evidence" value="ECO:0007669"/>
    <property type="project" value="InterPro"/>
</dbReference>
<feature type="domain" description="SF4 helicase" evidence="1">
    <location>
        <begin position="26"/>
        <end position="320"/>
    </location>
</feature>
<evidence type="ECO:0000313" key="3">
    <source>
        <dbReference type="Proteomes" id="UP000632289"/>
    </source>
</evidence>
<dbReference type="Proteomes" id="UP000632289">
    <property type="component" value="Unassembled WGS sequence"/>
</dbReference>
<name>A0A927F3H8_9ACTN</name>
<evidence type="ECO:0000313" key="2">
    <source>
        <dbReference type="EMBL" id="MBD3934870.1"/>
    </source>
</evidence>
<protein>
    <submittedName>
        <fullName evidence="2">DnaB-like helicase C-terminal domain-containing protein</fullName>
    </submittedName>
</protein>
<keyword evidence="3" id="KW-1185">Reference proteome</keyword>
<keyword evidence="2" id="KW-0067">ATP-binding</keyword>
<keyword evidence="2" id="KW-0378">Hydrolase</keyword>
<evidence type="ECO:0000259" key="1">
    <source>
        <dbReference type="PROSITE" id="PS51199"/>
    </source>
</evidence>
<accession>A0A927F3H8</accession>
<dbReference type="GO" id="GO:0006260">
    <property type="term" value="P:DNA replication"/>
    <property type="evidence" value="ECO:0007669"/>
    <property type="project" value="InterPro"/>
</dbReference>
<dbReference type="Gene3D" id="3.40.50.300">
    <property type="entry name" value="P-loop containing nucleotide triphosphate hydrolases"/>
    <property type="match status" value="1"/>
</dbReference>
<dbReference type="GO" id="GO:0005829">
    <property type="term" value="C:cytosol"/>
    <property type="evidence" value="ECO:0007669"/>
    <property type="project" value="TreeGrafter"/>
</dbReference>
<sequence length="325" mass="36445">MANHARKADARRLARNGRTYRSALHLTRSKPRVPTGLSTLDDLLQGGLKPGRLTVLASRTGMGKSMLALHIARHCSFRERRPALIASLEMSRHEHMMRIAAAETGILSEHLRRRNLTPDQRARIRTLADELNGAPLLFGGDRSAPTVAEIQETCAQATSQAGSLDLLIVDNLGLMRGARSVSRTRECTLIVEELTGLARSLNAAVIIVEQLTRAPELRTDHRPRLRDMQHLEALAPHAETVVLLHRDAYYIHPKGREPYFTHSPDPRVYPEVYFPRWGLPAPVRQHAELHVPLHRQGRTGTLHVEVDLSTASFYDLPPTSRSQHR</sequence>
<dbReference type="PANTHER" id="PTHR30153:SF2">
    <property type="entry name" value="REPLICATIVE DNA HELICASE"/>
    <property type="match status" value="1"/>
</dbReference>
<dbReference type="AlphaFoldDB" id="A0A927F3H8"/>
<dbReference type="SUPFAM" id="SSF52540">
    <property type="entry name" value="P-loop containing nucleoside triphosphate hydrolases"/>
    <property type="match status" value="1"/>
</dbReference>
<keyword evidence="2" id="KW-0547">Nucleotide-binding</keyword>
<gene>
    <name evidence="2" type="ORF">IF129_25325</name>
</gene>
<organism evidence="2 3">
    <name type="scientific">Streptomyces chumphonensis</name>
    <dbReference type="NCBI Taxonomy" id="1214925"/>
    <lineage>
        <taxon>Bacteria</taxon>
        <taxon>Bacillati</taxon>
        <taxon>Actinomycetota</taxon>
        <taxon>Actinomycetes</taxon>
        <taxon>Kitasatosporales</taxon>
        <taxon>Streptomycetaceae</taxon>
        <taxon>Streptomyces</taxon>
    </lineage>
</organism>